<feature type="compositionally biased region" description="Low complexity" evidence="1">
    <location>
        <begin position="157"/>
        <end position="173"/>
    </location>
</feature>
<evidence type="ECO:0000313" key="3">
    <source>
        <dbReference type="Proteomes" id="UP001642483"/>
    </source>
</evidence>
<feature type="compositionally biased region" description="Basic and acidic residues" evidence="1">
    <location>
        <begin position="180"/>
        <end position="194"/>
    </location>
</feature>
<protein>
    <submittedName>
        <fullName evidence="2">Uncharacterized protein</fullName>
    </submittedName>
</protein>
<comment type="caution">
    <text evidence="2">The sequence shown here is derived from an EMBL/GenBank/DDBJ whole genome shotgun (WGS) entry which is preliminary data.</text>
</comment>
<name>A0ABP0GFS9_CLALP</name>
<feature type="region of interest" description="Disordered" evidence="1">
    <location>
        <begin position="355"/>
        <end position="383"/>
    </location>
</feature>
<accession>A0ABP0GFS9</accession>
<feature type="compositionally biased region" description="Polar residues" evidence="1">
    <location>
        <begin position="415"/>
        <end position="432"/>
    </location>
</feature>
<feature type="compositionally biased region" description="Polar residues" evidence="1">
    <location>
        <begin position="30"/>
        <end position="58"/>
    </location>
</feature>
<evidence type="ECO:0000256" key="1">
    <source>
        <dbReference type="SAM" id="MobiDB-lite"/>
    </source>
</evidence>
<feature type="compositionally biased region" description="Low complexity" evidence="1">
    <location>
        <begin position="374"/>
        <end position="383"/>
    </location>
</feature>
<feature type="region of interest" description="Disordered" evidence="1">
    <location>
        <begin position="108"/>
        <end position="134"/>
    </location>
</feature>
<sequence length="590" mass="66013">MKSEAKQNGLKTSAVRFEQASVENTKPRRWQSNPYLSHGTPSASRSNTKEPNFSQNSRIPLKGKVPIKRTLQVNSRLNSRRRSTGNICQEQVWKLNGREATFTNVPRPTFVELHPNPTSLYEPKNKSLPPLNASKAQPELTVIINNRPSTVRCRQRSQSGSQSGAQDSSLGSSTRAPYPPDRRQGGRPRDKKSMSVDFGKVAFSCEVRTQKAVTCVQSATCDTARKNMLSVPTTGITALMSKRHSEGNLTTYRIRPGSGHLNPAEPSYNDTFDDMHHFSAWNNSNSSRPSSGQVNNLRARSVCSPSSAGSFEKSEALRYNFKDDLRRRFSLPNTGIYLRTENGNSPQFIAAIKELKNEDDSRPTEKRSASEHPTSSCVSSTSVNSAKDYAVTRLQRISEEIVVSPTEPVREEKNGANSETKANIESNKNGDTLHTIDENGKVTTNEKTKEQEISFLREIHDSEKDQKVSSQTQSLFHIPEPGEPFVKKLTSTLKHATEISQNEGNLHFVYGMSENNTENATSTEEYFARLGFDDHEEDDEIDLTILDEPDDDLCEEEFQRKRITLWLLSVQVQESLPNTIQATPEIVTTT</sequence>
<dbReference type="EMBL" id="CAWYQH010000119">
    <property type="protein sequence ID" value="CAK8690641.1"/>
    <property type="molecule type" value="Genomic_DNA"/>
</dbReference>
<feature type="region of interest" description="Disordered" evidence="1">
    <location>
        <begin position="1"/>
        <end position="59"/>
    </location>
</feature>
<evidence type="ECO:0000313" key="2">
    <source>
        <dbReference type="EMBL" id="CAK8690641.1"/>
    </source>
</evidence>
<reference evidence="2 3" key="1">
    <citation type="submission" date="2024-02" db="EMBL/GenBank/DDBJ databases">
        <authorList>
            <person name="Daric V."/>
            <person name="Darras S."/>
        </authorList>
    </citation>
    <scope>NUCLEOTIDE SEQUENCE [LARGE SCALE GENOMIC DNA]</scope>
</reference>
<dbReference type="Proteomes" id="UP001642483">
    <property type="component" value="Unassembled WGS sequence"/>
</dbReference>
<feature type="region of interest" description="Disordered" evidence="1">
    <location>
        <begin position="402"/>
        <end position="437"/>
    </location>
</feature>
<proteinExistence type="predicted"/>
<keyword evidence="3" id="KW-1185">Reference proteome</keyword>
<gene>
    <name evidence="2" type="ORF">CVLEPA_LOCUS23235</name>
</gene>
<feature type="region of interest" description="Disordered" evidence="1">
    <location>
        <begin position="146"/>
        <end position="195"/>
    </location>
</feature>
<organism evidence="2 3">
    <name type="scientific">Clavelina lepadiformis</name>
    <name type="common">Light-bulb sea squirt</name>
    <name type="synonym">Ascidia lepadiformis</name>
    <dbReference type="NCBI Taxonomy" id="159417"/>
    <lineage>
        <taxon>Eukaryota</taxon>
        <taxon>Metazoa</taxon>
        <taxon>Chordata</taxon>
        <taxon>Tunicata</taxon>
        <taxon>Ascidiacea</taxon>
        <taxon>Aplousobranchia</taxon>
        <taxon>Clavelinidae</taxon>
        <taxon>Clavelina</taxon>
    </lineage>
</organism>
<feature type="compositionally biased region" description="Basic and acidic residues" evidence="1">
    <location>
        <begin position="355"/>
        <end position="370"/>
    </location>
</feature>